<feature type="domain" description="Glycosyl hydrolase family 13 catalytic" evidence="3">
    <location>
        <begin position="1"/>
        <end position="37"/>
    </location>
</feature>
<dbReference type="InterPro" id="IPR045857">
    <property type="entry name" value="O16G_dom_2"/>
</dbReference>
<dbReference type="AlphaFoldDB" id="A0A915JPF5"/>
<dbReference type="PANTHER" id="PTHR10357">
    <property type="entry name" value="ALPHA-AMYLASE FAMILY MEMBER"/>
    <property type="match status" value="1"/>
</dbReference>
<evidence type="ECO:0000256" key="1">
    <source>
        <dbReference type="ARBA" id="ARBA00001657"/>
    </source>
</evidence>
<sequence>MVDMGYDVVNHCSIDPLFGTIDDFKDLCKATHSLGFKNFSIHLMEIFRTIIQGIHLILDFILNHTSDQHEWFLASVQRSPIYEDYYVWHDGKIDPETGLRIEPNNWKSCFGEN</sequence>
<dbReference type="PANTHER" id="PTHR10357:SF179">
    <property type="entry name" value="NEUTRAL AND BASIC AMINO ACID TRANSPORT PROTEIN RBAT"/>
    <property type="match status" value="1"/>
</dbReference>
<dbReference type="Pfam" id="PF00128">
    <property type="entry name" value="Alpha-amylase"/>
    <property type="match status" value="2"/>
</dbReference>
<comment type="catalytic activity">
    <reaction evidence="1">
        <text>Hydrolysis of terminal, non-reducing (1-&gt;4)-linked alpha-D-glucose residues with release of alpha-D-glucose.</text>
        <dbReference type="EC" id="3.2.1.20"/>
    </reaction>
</comment>
<feature type="domain" description="Glycosyl hydrolase family 13 catalytic" evidence="3">
    <location>
        <begin position="52"/>
        <end position="112"/>
    </location>
</feature>
<reference evidence="5" key="1">
    <citation type="submission" date="2022-11" db="UniProtKB">
        <authorList>
            <consortium name="WormBaseParasite"/>
        </authorList>
    </citation>
    <scope>IDENTIFICATION</scope>
</reference>
<dbReference type="InterPro" id="IPR017853">
    <property type="entry name" value="GH"/>
</dbReference>
<dbReference type="EC" id="3.2.1.20" evidence="2"/>
<dbReference type="GO" id="GO:0005975">
    <property type="term" value="P:carbohydrate metabolic process"/>
    <property type="evidence" value="ECO:0007669"/>
    <property type="project" value="InterPro"/>
</dbReference>
<dbReference type="InterPro" id="IPR006047">
    <property type="entry name" value="GH13_cat_dom"/>
</dbReference>
<dbReference type="Gene3D" id="3.90.400.10">
    <property type="entry name" value="Oligo-1,6-glucosidase, Domain 2"/>
    <property type="match status" value="1"/>
</dbReference>
<name>A0A915JPF5_ROMCU</name>
<dbReference type="Gene3D" id="3.20.20.80">
    <property type="entry name" value="Glycosidases"/>
    <property type="match status" value="1"/>
</dbReference>
<proteinExistence type="predicted"/>
<evidence type="ECO:0000313" key="5">
    <source>
        <dbReference type="WBParaSite" id="nRc.2.0.1.t27972-RA"/>
    </source>
</evidence>
<organism evidence="4 5">
    <name type="scientific">Romanomermis culicivorax</name>
    <name type="common">Nematode worm</name>
    <dbReference type="NCBI Taxonomy" id="13658"/>
    <lineage>
        <taxon>Eukaryota</taxon>
        <taxon>Metazoa</taxon>
        <taxon>Ecdysozoa</taxon>
        <taxon>Nematoda</taxon>
        <taxon>Enoplea</taxon>
        <taxon>Dorylaimia</taxon>
        <taxon>Mermithida</taxon>
        <taxon>Mermithoidea</taxon>
        <taxon>Mermithidae</taxon>
        <taxon>Romanomermis</taxon>
    </lineage>
</organism>
<dbReference type="Proteomes" id="UP000887565">
    <property type="component" value="Unplaced"/>
</dbReference>
<evidence type="ECO:0000259" key="3">
    <source>
        <dbReference type="Pfam" id="PF00128"/>
    </source>
</evidence>
<dbReference type="SUPFAM" id="SSF51445">
    <property type="entry name" value="(Trans)glycosidases"/>
    <property type="match status" value="1"/>
</dbReference>
<dbReference type="GO" id="GO:0004558">
    <property type="term" value="F:alpha-1,4-glucosidase activity"/>
    <property type="evidence" value="ECO:0007669"/>
    <property type="project" value="UniProtKB-EC"/>
</dbReference>
<protein>
    <recommendedName>
        <fullName evidence="2">alpha-glucosidase</fullName>
        <ecNumber evidence="2">3.2.1.20</ecNumber>
    </recommendedName>
</protein>
<dbReference type="OMA" id="HEWFLAS"/>
<accession>A0A915JPF5</accession>
<keyword evidence="4" id="KW-1185">Reference proteome</keyword>
<dbReference type="WBParaSite" id="nRc.2.0.1.t27972-RA">
    <property type="protein sequence ID" value="nRc.2.0.1.t27972-RA"/>
    <property type="gene ID" value="nRc.2.0.1.g27972"/>
</dbReference>
<evidence type="ECO:0000313" key="4">
    <source>
        <dbReference type="Proteomes" id="UP000887565"/>
    </source>
</evidence>
<evidence type="ECO:0000256" key="2">
    <source>
        <dbReference type="ARBA" id="ARBA00012741"/>
    </source>
</evidence>